<dbReference type="Proteomes" id="UP000626180">
    <property type="component" value="Unassembled WGS sequence"/>
</dbReference>
<evidence type="ECO:0000313" key="5">
    <source>
        <dbReference type="EMBL" id="SPZ09819.1"/>
    </source>
</evidence>
<feature type="transmembrane region" description="Helical" evidence="2">
    <location>
        <begin position="145"/>
        <end position="167"/>
    </location>
</feature>
<proteinExistence type="predicted"/>
<dbReference type="RefSeq" id="WP_010797530.1">
    <property type="nucleotide sequence ID" value="NZ_CP069262.1"/>
</dbReference>
<keyword evidence="2" id="KW-1133">Transmembrane helix</keyword>
<feature type="transmembrane region" description="Helical" evidence="2">
    <location>
        <begin position="54"/>
        <end position="71"/>
    </location>
</feature>
<dbReference type="PROSITE" id="PS51371">
    <property type="entry name" value="CBS"/>
    <property type="match status" value="2"/>
</dbReference>
<dbReference type="AlphaFoldDB" id="A0A2X2ENE7"/>
<name>A0A2X2ENE7_PSELU</name>
<feature type="domain" description="CBS" evidence="3">
    <location>
        <begin position="317"/>
        <end position="374"/>
    </location>
</feature>
<evidence type="ECO:0000256" key="1">
    <source>
        <dbReference type="PROSITE-ProRule" id="PRU00703"/>
    </source>
</evidence>
<keyword evidence="1" id="KW-0129">CBS domain</keyword>
<evidence type="ECO:0000313" key="6">
    <source>
        <dbReference type="Proteomes" id="UP000250443"/>
    </source>
</evidence>
<dbReference type="EMBL" id="JADMCD010000001">
    <property type="protein sequence ID" value="MBF8639175.1"/>
    <property type="molecule type" value="Genomic_DNA"/>
</dbReference>
<sequence length="392" mass="42263">MKKRLRSLLPWFKRFKPVAVKAPPRELVRATLGACLGMVASVLACTHFYGLEIALRIAAPIGASALLLFAVSSSPLAQPWSIIGGNVVAAGIGALVGQWIDHTLLAAAVAMALTIVTMFSLRCLHPPGIAVVVAVSLGGPAFQQIGLYIMLPVALCSLIVLAGALIYNNLTRLPYPKAPAPAVNPHNTRDPLPSQRAGFTTADLELAMKEFGGVVDITRDDLESLVRQTERHALSRSMGAITAAQIMSRDLQIAHPDTRLQDAWNLLESHHLKALPILDEAKHLVGIVTLADLFKAIEPGSPNAQGNPGDIPLERFMTRHVQCVRDTTHIVELVSLLSDKGLHYLPVLDEPGNLVGIISQTDLIAALYQRWLKNVLTHREAANQRTSEESAA</sequence>
<evidence type="ECO:0000313" key="7">
    <source>
        <dbReference type="Proteomes" id="UP000626180"/>
    </source>
</evidence>
<keyword evidence="7" id="KW-1185">Reference proteome</keyword>
<dbReference type="Pfam" id="PF00571">
    <property type="entry name" value="CBS"/>
    <property type="match status" value="2"/>
</dbReference>
<feature type="transmembrane region" description="Helical" evidence="2">
    <location>
        <begin position="106"/>
        <end position="124"/>
    </location>
</feature>
<keyword evidence="2" id="KW-0812">Transmembrane</keyword>
<dbReference type="Proteomes" id="UP000250443">
    <property type="component" value="Unassembled WGS sequence"/>
</dbReference>
<dbReference type="Gene3D" id="3.10.580.10">
    <property type="entry name" value="CBS-domain"/>
    <property type="match status" value="1"/>
</dbReference>
<gene>
    <name evidence="4" type="ORF">IRZ65_00580</name>
    <name evidence="5" type="ORF">NCTC11842_03403</name>
</gene>
<feature type="domain" description="CBS" evidence="3">
    <location>
        <begin position="247"/>
        <end position="305"/>
    </location>
</feature>
<dbReference type="InterPro" id="IPR007065">
    <property type="entry name" value="HPP"/>
</dbReference>
<dbReference type="SUPFAM" id="SSF54631">
    <property type="entry name" value="CBS-domain pair"/>
    <property type="match status" value="1"/>
</dbReference>
<dbReference type="CDD" id="cd04600">
    <property type="entry name" value="CBS_pair_HPP_assoc"/>
    <property type="match status" value="1"/>
</dbReference>
<reference evidence="4 7" key="2">
    <citation type="submission" date="2020-10" db="EMBL/GenBank/DDBJ databases">
        <title>Genome sequences of Pseudomonas isolates.</title>
        <authorList>
            <person name="Wessels L."/>
            <person name="Reich F."/>
            <person name="Hammerl J."/>
        </authorList>
    </citation>
    <scope>NUCLEOTIDE SEQUENCE [LARGE SCALE GENOMIC DNA]</scope>
    <source>
        <strain evidence="4 7">20-MO00624-0</strain>
    </source>
</reference>
<protein>
    <submittedName>
        <fullName evidence="5">CBS-domain-containing membrane protein</fullName>
    </submittedName>
    <submittedName>
        <fullName evidence="4">HPP family protein</fullName>
    </submittedName>
</protein>
<evidence type="ECO:0000313" key="4">
    <source>
        <dbReference type="EMBL" id="MBF8639175.1"/>
    </source>
</evidence>
<dbReference type="EMBL" id="UAUF01000013">
    <property type="protein sequence ID" value="SPZ09819.1"/>
    <property type="molecule type" value="Genomic_DNA"/>
</dbReference>
<dbReference type="InterPro" id="IPR000644">
    <property type="entry name" value="CBS_dom"/>
</dbReference>
<dbReference type="Pfam" id="PF04982">
    <property type="entry name" value="TM_HPP"/>
    <property type="match status" value="1"/>
</dbReference>
<dbReference type="InterPro" id="IPR058581">
    <property type="entry name" value="TM_HPP"/>
</dbReference>
<organism evidence="5 6">
    <name type="scientific">Pseudomonas luteola</name>
    <dbReference type="NCBI Taxonomy" id="47886"/>
    <lineage>
        <taxon>Bacteria</taxon>
        <taxon>Pseudomonadati</taxon>
        <taxon>Pseudomonadota</taxon>
        <taxon>Gammaproteobacteria</taxon>
        <taxon>Pseudomonadales</taxon>
        <taxon>Pseudomonadaceae</taxon>
        <taxon>Pseudomonas</taxon>
    </lineage>
</organism>
<feature type="transmembrane region" description="Helical" evidence="2">
    <location>
        <begin position="83"/>
        <end position="100"/>
    </location>
</feature>
<accession>A0A2X2ENE7</accession>
<keyword evidence="2" id="KW-0472">Membrane</keyword>
<reference evidence="5 6" key="1">
    <citation type="submission" date="2018-06" db="EMBL/GenBank/DDBJ databases">
        <authorList>
            <consortium name="Pathogen Informatics"/>
            <person name="Doyle S."/>
        </authorList>
    </citation>
    <scope>NUCLEOTIDE SEQUENCE [LARGE SCALE GENOMIC DNA]</scope>
    <source>
        <strain evidence="5 6">NCTC11842</strain>
    </source>
</reference>
<dbReference type="InterPro" id="IPR046342">
    <property type="entry name" value="CBS_dom_sf"/>
</dbReference>
<dbReference type="SMART" id="SM00116">
    <property type="entry name" value="CBS"/>
    <property type="match status" value="2"/>
</dbReference>
<evidence type="ECO:0000259" key="3">
    <source>
        <dbReference type="PROSITE" id="PS51371"/>
    </source>
</evidence>
<evidence type="ECO:0000256" key="2">
    <source>
        <dbReference type="SAM" id="Phobius"/>
    </source>
</evidence>
<dbReference type="PANTHER" id="PTHR33741:SF5">
    <property type="entry name" value="TRANSMEMBRANE PROTEIN DDB_G0269096-RELATED"/>
    <property type="match status" value="1"/>
</dbReference>
<dbReference type="PANTHER" id="PTHR33741">
    <property type="entry name" value="TRANSMEMBRANE PROTEIN DDB_G0269096-RELATED"/>
    <property type="match status" value="1"/>
</dbReference>